<sequence>MRAARKPPVWIVLCLLLFSPSLTSRVVCKLKRIYQLEFLRELIGLILLEQLHLISTSSAKPSSGFLWALSTNEAPCIVLNSPCSNGLNTLLSISGVGASFANNSIRNPLGRLCDSKGCNRGDDRAPLGPVRSTSSISTSCSMSDVNWTHCARTSANTVLIGLTLLFFG</sequence>
<organism evidence="2">
    <name type="scientific">Panstrongylus lignarius</name>
    <dbReference type="NCBI Taxonomy" id="156445"/>
    <lineage>
        <taxon>Eukaryota</taxon>
        <taxon>Metazoa</taxon>
        <taxon>Ecdysozoa</taxon>
        <taxon>Arthropoda</taxon>
        <taxon>Hexapoda</taxon>
        <taxon>Insecta</taxon>
        <taxon>Pterygota</taxon>
        <taxon>Neoptera</taxon>
        <taxon>Paraneoptera</taxon>
        <taxon>Hemiptera</taxon>
        <taxon>Heteroptera</taxon>
        <taxon>Panheteroptera</taxon>
        <taxon>Cimicomorpha</taxon>
        <taxon>Reduviidae</taxon>
        <taxon>Triatominae</taxon>
        <taxon>Panstrongylus</taxon>
    </lineage>
</organism>
<feature type="signal peptide" evidence="1">
    <location>
        <begin position="1"/>
        <end position="23"/>
    </location>
</feature>
<dbReference type="EMBL" id="GFTR01002800">
    <property type="protein sequence ID" value="JAW13626.1"/>
    <property type="molecule type" value="Transcribed_RNA"/>
</dbReference>
<accession>A0A224XMB0</accession>
<evidence type="ECO:0000313" key="2">
    <source>
        <dbReference type="EMBL" id="JAW13626.1"/>
    </source>
</evidence>
<proteinExistence type="predicted"/>
<reference evidence="2" key="1">
    <citation type="journal article" date="2018" name="PLoS Negl. Trop. Dis.">
        <title>An insight into the salivary gland and fat body transcriptome of Panstrongylus lignarius (Hemiptera: Heteroptera), the main vector of Chagas disease in Peru.</title>
        <authorList>
            <person name="Nevoa J.C."/>
            <person name="Mendes M.T."/>
            <person name="da Silva M.V."/>
            <person name="Soares S.C."/>
            <person name="Oliveira C.J.F."/>
            <person name="Ribeiro J.M.C."/>
        </authorList>
    </citation>
    <scope>NUCLEOTIDE SEQUENCE</scope>
</reference>
<feature type="chain" id="PRO_5012646337" evidence="1">
    <location>
        <begin position="24"/>
        <end position="168"/>
    </location>
</feature>
<name>A0A224XMB0_9HEMI</name>
<protein>
    <submittedName>
        <fullName evidence="2">Putative secreted protein</fullName>
    </submittedName>
</protein>
<keyword evidence="1" id="KW-0732">Signal</keyword>
<evidence type="ECO:0000256" key="1">
    <source>
        <dbReference type="SAM" id="SignalP"/>
    </source>
</evidence>
<dbReference type="AlphaFoldDB" id="A0A224XMB0"/>